<reference evidence="8 9" key="1">
    <citation type="submission" date="2016-10" db="EMBL/GenBank/DDBJ databases">
        <authorList>
            <person name="de Groot N.N."/>
        </authorList>
    </citation>
    <scope>NUCLEOTIDE SEQUENCE [LARGE SCALE GENOMIC DNA]</scope>
    <source>
        <strain evidence="8 9">HL3</strain>
    </source>
</reference>
<dbReference type="Proteomes" id="UP000198611">
    <property type="component" value="Unassembled WGS sequence"/>
</dbReference>
<feature type="transmembrane region" description="Helical" evidence="6">
    <location>
        <begin position="145"/>
        <end position="166"/>
    </location>
</feature>
<dbReference type="AlphaFoldDB" id="A0A1I1QXB2"/>
<dbReference type="PIRSF" id="PIRSF006648">
    <property type="entry name" value="DrrB"/>
    <property type="match status" value="1"/>
</dbReference>
<dbReference type="PANTHER" id="PTHR43332:SF2">
    <property type="entry name" value="INNER MEMBRANE TRANSPORT PERMEASE YADH"/>
    <property type="match status" value="1"/>
</dbReference>
<proteinExistence type="inferred from homology"/>
<dbReference type="STRING" id="1123397.SAMN05660831_01350"/>
<feature type="transmembrane region" description="Helical" evidence="6">
    <location>
        <begin position="106"/>
        <end position="133"/>
    </location>
</feature>
<dbReference type="OrthoDB" id="9804001at2"/>
<accession>A0A1I1QXB2</accession>
<organism evidence="8 9">
    <name type="scientific">Thiohalospira halophila DSM 15071</name>
    <dbReference type="NCBI Taxonomy" id="1123397"/>
    <lineage>
        <taxon>Bacteria</taxon>
        <taxon>Pseudomonadati</taxon>
        <taxon>Pseudomonadota</taxon>
        <taxon>Gammaproteobacteria</taxon>
        <taxon>Thiohalospirales</taxon>
        <taxon>Thiohalospiraceae</taxon>
        <taxon>Thiohalospira</taxon>
    </lineage>
</organism>
<evidence type="ECO:0000256" key="6">
    <source>
        <dbReference type="RuleBase" id="RU361157"/>
    </source>
</evidence>
<comment type="subcellular location">
    <subcellularLocation>
        <location evidence="6">Cell inner membrane</location>
        <topology evidence="6">Multi-pass membrane protein</topology>
    </subcellularLocation>
    <subcellularLocation>
        <location evidence="1">Membrane</location>
        <topology evidence="1">Multi-pass membrane protein</topology>
    </subcellularLocation>
</comment>
<keyword evidence="6" id="KW-1003">Cell membrane</keyword>
<dbReference type="GO" id="GO:0140359">
    <property type="term" value="F:ABC-type transporter activity"/>
    <property type="evidence" value="ECO:0007669"/>
    <property type="project" value="InterPro"/>
</dbReference>
<dbReference type="PROSITE" id="PS51012">
    <property type="entry name" value="ABC_TM2"/>
    <property type="match status" value="1"/>
</dbReference>
<evidence type="ECO:0000256" key="4">
    <source>
        <dbReference type="ARBA" id="ARBA00022989"/>
    </source>
</evidence>
<evidence type="ECO:0000256" key="1">
    <source>
        <dbReference type="ARBA" id="ARBA00004141"/>
    </source>
</evidence>
<feature type="transmembrane region" description="Helical" evidence="6">
    <location>
        <begin position="25"/>
        <end position="48"/>
    </location>
</feature>
<keyword evidence="6" id="KW-0813">Transport</keyword>
<dbReference type="PRINTS" id="PR00164">
    <property type="entry name" value="ABC2TRNSPORT"/>
</dbReference>
<evidence type="ECO:0000256" key="3">
    <source>
        <dbReference type="ARBA" id="ARBA00022692"/>
    </source>
</evidence>
<feature type="domain" description="ABC transmembrane type-2" evidence="7">
    <location>
        <begin position="24"/>
        <end position="253"/>
    </location>
</feature>
<dbReference type="GO" id="GO:0043190">
    <property type="term" value="C:ATP-binding cassette (ABC) transporter complex"/>
    <property type="evidence" value="ECO:0007669"/>
    <property type="project" value="InterPro"/>
</dbReference>
<dbReference type="InterPro" id="IPR000412">
    <property type="entry name" value="ABC_2_transport"/>
</dbReference>
<gene>
    <name evidence="8" type="ORF">SAMN05660831_01350</name>
</gene>
<feature type="transmembrane region" description="Helical" evidence="6">
    <location>
        <begin position="172"/>
        <end position="193"/>
    </location>
</feature>
<feature type="transmembrane region" description="Helical" evidence="6">
    <location>
        <begin position="228"/>
        <end position="250"/>
    </location>
</feature>
<dbReference type="InterPro" id="IPR013525">
    <property type="entry name" value="ABC2_TM"/>
</dbReference>
<dbReference type="PANTHER" id="PTHR43332">
    <property type="entry name" value="INNER MEMBRANE TRANSPORT PERMEASE YADH-RELATED"/>
    <property type="match status" value="1"/>
</dbReference>
<dbReference type="InterPro" id="IPR052522">
    <property type="entry name" value="ABC-2_transport_permease"/>
</dbReference>
<evidence type="ECO:0000313" key="9">
    <source>
        <dbReference type="Proteomes" id="UP000198611"/>
    </source>
</evidence>
<keyword evidence="9" id="KW-1185">Reference proteome</keyword>
<protein>
    <recommendedName>
        <fullName evidence="6">Transport permease protein</fullName>
    </recommendedName>
</protein>
<evidence type="ECO:0000256" key="2">
    <source>
        <dbReference type="ARBA" id="ARBA00007783"/>
    </source>
</evidence>
<evidence type="ECO:0000259" key="7">
    <source>
        <dbReference type="PROSITE" id="PS51012"/>
    </source>
</evidence>
<evidence type="ECO:0000256" key="5">
    <source>
        <dbReference type="ARBA" id="ARBA00023136"/>
    </source>
</evidence>
<sequence>MMSPAAQYHAFRTLLAKEMRRFLRIWVQTVLPSGITTALYFLIFGGLIGPRVGEMGGHDFMTYIMPGLIMMAVINNAYANVVSSFYGAKFQRSVEEMLVSPMPNYLILGGYIAGGVARGLIVGAVVTAVALFFTDIRPADPVLTVATVLLTAILFALGGFINAVYANSFDDISIVPTFVLTPLTYLGGVFYSIELLPEPWQTISLINPILYMVNAFRAGMLGSSDVPAGVAVAVMAVFIAGLTFVCLELLRRGVGLRS</sequence>
<dbReference type="EMBL" id="FOMJ01000003">
    <property type="protein sequence ID" value="SFD26719.1"/>
    <property type="molecule type" value="Genomic_DNA"/>
</dbReference>
<comment type="similarity">
    <text evidence="2 6">Belongs to the ABC-2 integral membrane protein family.</text>
</comment>
<dbReference type="Pfam" id="PF01061">
    <property type="entry name" value="ABC2_membrane"/>
    <property type="match status" value="1"/>
</dbReference>
<name>A0A1I1QXB2_9GAMM</name>
<keyword evidence="5 6" id="KW-0472">Membrane</keyword>
<dbReference type="InterPro" id="IPR047817">
    <property type="entry name" value="ABC2_TM_bact-type"/>
</dbReference>
<dbReference type="NCBIfam" id="NF011648">
    <property type="entry name" value="PRK15066.1"/>
    <property type="match status" value="1"/>
</dbReference>
<feature type="transmembrane region" description="Helical" evidence="6">
    <location>
        <begin position="60"/>
        <end position="86"/>
    </location>
</feature>
<evidence type="ECO:0000313" key="8">
    <source>
        <dbReference type="EMBL" id="SFD26719.1"/>
    </source>
</evidence>
<keyword evidence="3 6" id="KW-0812">Transmembrane</keyword>
<keyword evidence="4 6" id="KW-1133">Transmembrane helix</keyword>